<sequence>MEYNKMRELNVKEIKEVNGGVAPLVIIGAKLAGRALFGLGMALLTSKKAY</sequence>
<gene>
    <name evidence="2" type="ORF">EI167_02725</name>
</gene>
<reference evidence="2 3" key="1">
    <citation type="submission" date="2020-07" db="EMBL/GenBank/DDBJ databases">
        <title>Halophilic bacteria isolated from french cheeses.</title>
        <authorList>
            <person name="Kothe C.I."/>
            <person name="Farah-Kraiem B."/>
            <person name="Renault P."/>
            <person name="Dridi B."/>
        </authorList>
    </citation>
    <scope>NUCLEOTIDE SEQUENCE [LARGE SCALE GENOMIC DNA]</scope>
    <source>
        <strain evidence="2 3">FME14</strain>
    </source>
</reference>
<evidence type="ECO:0000313" key="3">
    <source>
        <dbReference type="Proteomes" id="UP000707245"/>
    </source>
</evidence>
<protein>
    <submittedName>
        <fullName evidence="2">Class IIb bacteriocin, lactobin A/cerein 7B family</fullName>
    </submittedName>
</protein>
<evidence type="ECO:0000256" key="1">
    <source>
        <dbReference type="SAM" id="Phobius"/>
    </source>
</evidence>
<dbReference type="EMBL" id="RRZA01000005">
    <property type="protein sequence ID" value="MBE0456375.1"/>
    <property type="molecule type" value="Genomic_DNA"/>
</dbReference>
<keyword evidence="1" id="KW-1133">Transmembrane helix</keyword>
<accession>A0ABR9FHS1</accession>
<name>A0ABR9FHS1_9GAMM</name>
<dbReference type="Proteomes" id="UP000707245">
    <property type="component" value="Unassembled WGS sequence"/>
</dbReference>
<keyword evidence="1" id="KW-0472">Membrane</keyword>
<dbReference type="InterPro" id="IPR023991">
    <property type="entry name" value="Bacteriocin_IIb_lactobn/cerein"/>
</dbReference>
<keyword evidence="1" id="KW-0812">Transmembrane</keyword>
<organism evidence="2 3">
    <name type="scientific">Pseudoalteromonas prydzensis</name>
    <dbReference type="NCBI Taxonomy" id="182141"/>
    <lineage>
        <taxon>Bacteria</taxon>
        <taxon>Pseudomonadati</taxon>
        <taxon>Pseudomonadota</taxon>
        <taxon>Gammaproteobacteria</taxon>
        <taxon>Alteromonadales</taxon>
        <taxon>Pseudoalteromonadaceae</taxon>
        <taxon>Pseudoalteromonas</taxon>
    </lineage>
</organism>
<proteinExistence type="predicted"/>
<keyword evidence="3" id="KW-1185">Reference proteome</keyword>
<evidence type="ECO:0000313" key="2">
    <source>
        <dbReference type="EMBL" id="MBE0456375.1"/>
    </source>
</evidence>
<comment type="caution">
    <text evidence="2">The sequence shown here is derived from an EMBL/GenBank/DDBJ whole genome shotgun (WGS) entry which is preliminary data.</text>
</comment>
<dbReference type="NCBIfam" id="TIGR03949">
    <property type="entry name" value="bact_IIb_cerein"/>
    <property type="match status" value="1"/>
</dbReference>
<feature type="transmembrane region" description="Helical" evidence="1">
    <location>
        <begin position="20"/>
        <end position="44"/>
    </location>
</feature>